<evidence type="ECO:0000313" key="1">
    <source>
        <dbReference type="EMBL" id="KDO20608.1"/>
    </source>
</evidence>
<dbReference type="GeneID" id="24134878"/>
<sequence length="91" mass="10089">MYRQAHCSKAAASCSHRDERDETLTHLEVQICGKDSLKDSLRAASKASTETAATRRTCFVLKRFNLGNAAFETVQLNNQCSGPVELAIRPY</sequence>
<organism evidence="1 2">
    <name type="scientific">Saprolegnia parasitica (strain CBS 223.65)</name>
    <dbReference type="NCBI Taxonomy" id="695850"/>
    <lineage>
        <taxon>Eukaryota</taxon>
        <taxon>Sar</taxon>
        <taxon>Stramenopiles</taxon>
        <taxon>Oomycota</taxon>
        <taxon>Saprolegniomycetes</taxon>
        <taxon>Saprolegniales</taxon>
        <taxon>Saprolegniaceae</taxon>
        <taxon>Saprolegnia</taxon>
    </lineage>
</organism>
<proteinExistence type="predicted"/>
<dbReference type="VEuPathDB" id="FungiDB:SPRG_12964"/>
<dbReference type="RefSeq" id="XP_012208664.1">
    <property type="nucleotide sequence ID" value="XM_012353274.1"/>
</dbReference>
<protein>
    <submittedName>
        <fullName evidence="1">Uncharacterized protein</fullName>
    </submittedName>
</protein>
<dbReference type="AlphaFoldDB" id="A0A067BQS4"/>
<reference evidence="1 2" key="1">
    <citation type="journal article" date="2013" name="PLoS Genet.">
        <title>Distinctive expansion of potential virulence genes in the genome of the oomycete fish pathogen Saprolegnia parasitica.</title>
        <authorList>
            <person name="Jiang R.H."/>
            <person name="de Bruijn I."/>
            <person name="Haas B.J."/>
            <person name="Belmonte R."/>
            <person name="Lobach L."/>
            <person name="Christie J."/>
            <person name="van den Ackerveken G."/>
            <person name="Bottin A."/>
            <person name="Bulone V."/>
            <person name="Diaz-Moreno S.M."/>
            <person name="Dumas B."/>
            <person name="Fan L."/>
            <person name="Gaulin E."/>
            <person name="Govers F."/>
            <person name="Grenville-Briggs L.J."/>
            <person name="Horner N.R."/>
            <person name="Levin J.Z."/>
            <person name="Mammella M."/>
            <person name="Meijer H.J."/>
            <person name="Morris P."/>
            <person name="Nusbaum C."/>
            <person name="Oome S."/>
            <person name="Phillips A.J."/>
            <person name="van Rooyen D."/>
            <person name="Rzeszutek E."/>
            <person name="Saraiva M."/>
            <person name="Secombes C.J."/>
            <person name="Seidl M.F."/>
            <person name="Snel B."/>
            <person name="Stassen J.H."/>
            <person name="Sykes S."/>
            <person name="Tripathy S."/>
            <person name="van den Berg H."/>
            <person name="Vega-Arreguin J.C."/>
            <person name="Wawra S."/>
            <person name="Young S.K."/>
            <person name="Zeng Q."/>
            <person name="Dieguez-Uribeondo J."/>
            <person name="Russ C."/>
            <person name="Tyler B.M."/>
            <person name="van West P."/>
        </authorList>
    </citation>
    <scope>NUCLEOTIDE SEQUENCE [LARGE SCALE GENOMIC DNA]</scope>
    <source>
        <strain evidence="1 2">CBS 223.65</strain>
    </source>
</reference>
<accession>A0A067BQS4</accession>
<name>A0A067BQS4_SAPPC</name>
<dbReference type="KEGG" id="spar:SPRG_12964"/>
<gene>
    <name evidence="1" type="ORF">SPRG_12964</name>
</gene>
<dbReference type="STRING" id="695850.A0A067BQS4"/>
<keyword evidence="2" id="KW-1185">Reference proteome</keyword>
<dbReference type="Proteomes" id="UP000030745">
    <property type="component" value="Unassembled WGS sequence"/>
</dbReference>
<evidence type="ECO:0000313" key="2">
    <source>
        <dbReference type="Proteomes" id="UP000030745"/>
    </source>
</evidence>
<dbReference type="EMBL" id="KK583307">
    <property type="protein sequence ID" value="KDO20608.1"/>
    <property type="molecule type" value="Genomic_DNA"/>
</dbReference>